<feature type="domain" description="DUF1989" evidence="1">
    <location>
        <begin position="16"/>
        <end position="180"/>
    </location>
</feature>
<evidence type="ECO:0000259" key="1">
    <source>
        <dbReference type="Pfam" id="PF09347"/>
    </source>
</evidence>
<dbReference type="RefSeq" id="WP_072817488.1">
    <property type="nucleotide sequence ID" value="NZ_LT670849.1"/>
</dbReference>
<keyword evidence="3" id="KW-1185">Reference proteome</keyword>
<name>A0A1M7THT2_9BRAD</name>
<accession>A0A1M7THT2</accession>
<dbReference type="EMBL" id="LT670849">
    <property type="protein sequence ID" value="SHN70266.1"/>
    <property type="molecule type" value="Genomic_DNA"/>
</dbReference>
<proteinExistence type="predicted"/>
<reference evidence="3" key="1">
    <citation type="submission" date="2016-11" db="EMBL/GenBank/DDBJ databases">
        <authorList>
            <person name="Varghese N."/>
            <person name="Submissions S."/>
        </authorList>
    </citation>
    <scope>NUCLEOTIDE SEQUENCE [LARGE SCALE GENOMIC DNA]</scope>
    <source>
        <strain evidence="3">GAS401</strain>
    </source>
</reference>
<dbReference type="PANTHER" id="PTHR31527:SF0">
    <property type="entry name" value="RE64534P"/>
    <property type="match status" value="1"/>
</dbReference>
<dbReference type="InterPro" id="IPR018959">
    <property type="entry name" value="DUF1989"/>
</dbReference>
<organism evidence="2 3">
    <name type="scientific">Bradyrhizobium erythrophlei</name>
    <dbReference type="NCBI Taxonomy" id="1437360"/>
    <lineage>
        <taxon>Bacteria</taxon>
        <taxon>Pseudomonadati</taxon>
        <taxon>Pseudomonadota</taxon>
        <taxon>Alphaproteobacteria</taxon>
        <taxon>Hyphomicrobiales</taxon>
        <taxon>Nitrobacteraceae</taxon>
        <taxon>Bradyrhizobium</taxon>
    </lineage>
</organism>
<protein>
    <recommendedName>
        <fullName evidence="1">DUF1989 domain-containing protein</fullName>
    </recommendedName>
</protein>
<dbReference type="AlphaFoldDB" id="A0A1M7THT2"/>
<sequence>MTAAAAIAPNTLVRREIVPAKGRWSARLKPGQTLKMIDTEGQQAIDFLCYSAELPLDRINIPTTVRLNKSLYITKGSKIYSERARTMMSVLEDTCGYHDTLAGCCSCEIDKVRYGVDKTESCRTNFIAELAGWGMSPSEIVSNINFFMRVRFSADGELTIADGVSKPGDYVVLRAEMPLIVVISNCPQENNPAAGFSPTPVEVIVSEAP</sequence>
<dbReference type="Proteomes" id="UP000184096">
    <property type="component" value="Chromosome I"/>
</dbReference>
<evidence type="ECO:0000313" key="3">
    <source>
        <dbReference type="Proteomes" id="UP000184096"/>
    </source>
</evidence>
<gene>
    <name evidence="2" type="ORF">SAMN05444170_1696</name>
</gene>
<dbReference type="PANTHER" id="PTHR31527">
    <property type="entry name" value="RE64534P"/>
    <property type="match status" value="1"/>
</dbReference>
<dbReference type="OrthoDB" id="9772660at2"/>
<evidence type="ECO:0000313" key="2">
    <source>
        <dbReference type="EMBL" id="SHN70266.1"/>
    </source>
</evidence>
<dbReference type="Pfam" id="PF09347">
    <property type="entry name" value="DUF1989"/>
    <property type="match status" value="1"/>
</dbReference>